<dbReference type="AlphaFoldDB" id="A0A9Y2AJQ5"/>
<evidence type="ECO:0000256" key="1">
    <source>
        <dbReference type="ARBA" id="ARBA00009350"/>
    </source>
</evidence>
<protein>
    <recommendedName>
        <fullName evidence="2">UPF0251 protein P3F81_12655</fullName>
    </recommendedName>
</protein>
<sequence length="137" mass="15762">MARPQKERMVEKIPKVIYYKPAGIPLNEIKELSLTIEQMESIRLIDIELLDQATAAEKMNVSRPTFNRILNKARQIIALALWQGAAIRIEGGNFQIAEMGKRLYCNKCGYTWEIVIKKEVCQHMKKCPHCEGEVICE</sequence>
<dbReference type="PANTHER" id="PTHR37478">
    <property type="match status" value="1"/>
</dbReference>
<name>A0A9Y2AJQ5_9FIRM</name>
<dbReference type="KEGG" id="sgbi:P3F81_12655"/>
<organism evidence="3 4">
    <name type="scientific">Selenobaculum gibii</name>
    <dbReference type="NCBI Taxonomy" id="3054208"/>
    <lineage>
        <taxon>Bacteria</taxon>
        <taxon>Bacillati</taxon>
        <taxon>Bacillota</taxon>
        <taxon>Negativicutes</taxon>
        <taxon>Selenomonadales</taxon>
        <taxon>Selenomonadaceae</taxon>
        <taxon>Selenobaculum</taxon>
    </lineage>
</organism>
<keyword evidence="4" id="KW-1185">Reference proteome</keyword>
<dbReference type="Pfam" id="PF02001">
    <property type="entry name" value="DUF134"/>
    <property type="match status" value="1"/>
</dbReference>
<evidence type="ECO:0000313" key="3">
    <source>
        <dbReference type="EMBL" id="WIW70710.1"/>
    </source>
</evidence>
<dbReference type="RefSeq" id="WP_147669462.1">
    <property type="nucleotide sequence ID" value="NZ_CP120678.1"/>
</dbReference>
<evidence type="ECO:0000256" key="2">
    <source>
        <dbReference type="HAMAP-Rule" id="MF_00674"/>
    </source>
</evidence>
<dbReference type="InterPro" id="IPR002852">
    <property type="entry name" value="UPF0251"/>
</dbReference>
<dbReference type="Proteomes" id="UP001243623">
    <property type="component" value="Chromosome"/>
</dbReference>
<dbReference type="PANTHER" id="PTHR37478:SF2">
    <property type="entry name" value="UPF0251 PROTEIN TK0562"/>
    <property type="match status" value="1"/>
</dbReference>
<proteinExistence type="inferred from homology"/>
<gene>
    <name evidence="3" type="ORF">P3F81_12655</name>
</gene>
<accession>A0A9Y2AJQ5</accession>
<evidence type="ECO:0000313" key="4">
    <source>
        <dbReference type="Proteomes" id="UP001243623"/>
    </source>
</evidence>
<dbReference type="HAMAP" id="MF_00674">
    <property type="entry name" value="UPF0251"/>
    <property type="match status" value="1"/>
</dbReference>
<reference evidence="3" key="1">
    <citation type="submission" date="2023-03" db="EMBL/GenBank/DDBJ databases">
        <title>Selenobaculum gbiensis gen. nov. sp. nov., a new bacterium isolated from the gut microbiota of IBD patient.</title>
        <authorList>
            <person name="Yeo S."/>
            <person name="Park H."/>
            <person name="Huh C.S."/>
        </authorList>
    </citation>
    <scope>NUCLEOTIDE SEQUENCE</scope>
    <source>
        <strain evidence="3">ICN-92133</strain>
    </source>
</reference>
<dbReference type="EMBL" id="CP120678">
    <property type="protein sequence ID" value="WIW70710.1"/>
    <property type="molecule type" value="Genomic_DNA"/>
</dbReference>
<comment type="similarity">
    <text evidence="1 2">Belongs to the UPF0251 family.</text>
</comment>